<dbReference type="GO" id="GO:0003712">
    <property type="term" value="F:transcription coregulator activity"/>
    <property type="evidence" value="ECO:0007669"/>
    <property type="project" value="TreeGrafter"/>
</dbReference>
<keyword evidence="7 10" id="KW-0804">Transcription</keyword>
<keyword evidence="14" id="KW-1185">Reference proteome</keyword>
<evidence type="ECO:0000256" key="9">
    <source>
        <dbReference type="ARBA" id="ARBA00025687"/>
    </source>
</evidence>
<keyword evidence="11" id="KW-0175">Coiled coil</keyword>
<dbReference type="Pfam" id="PF11221">
    <property type="entry name" value="Med21"/>
    <property type="match status" value="1"/>
</dbReference>
<feature type="compositionally biased region" description="Basic and acidic residues" evidence="12">
    <location>
        <begin position="91"/>
        <end position="103"/>
    </location>
</feature>
<evidence type="ECO:0000256" key="3">
    <source>
        <dbReference type="ARBA" id="ARBA00011837"/>
    </source>
</evidence>
<evidence type="ECO:0000256" key="1">
    <source>
        <dbReference type="ARBA" id="ARBA00004123"/>
    </source>
</evidence>
<evidence type="ECO:0000256" key="10">
    <source>
        <dbReference type="RuleBase" id="RU366036"/>
    </source>
</evidence>
<proteinExistence type="inferred from homology"/>
<reference evidence="13 14" key="1">
    <citation type="submission" date="2021-11" db="EMBL/GenBank/DDBJ databases">
        <title>Black yeast isolated from Biological Soil Crust.</title>
        <authorList>
            <person name="Kurbessoian T."/>
        </authorList>
    </citation>
    <scope>NUCLEOTIDE SEQUENCE [LARGE SCALE GENOMIC DNA]</scope>
    <source>
        <strain evidence="13 14">CCFEE 5522</strain>
    </source>
</reference>
<name>A0AAV9JBA8_9PEZI</name>
<evidence type="ECO:0000256" key="7">
    <source>
        <dbReference type="ARBA" id="ARBA00023163"/>
    </source>
</evidence>
<comment type="function">
    <text evidence="9 10">Component of the Mediator complex, a coactivator involved in the regulated transcription of nearly all RNA polymerase II-dependent genes. Mediator functions as a bridge to convey information from gene-specific regulatory proteins to the basal RNA polymerase II transcription machinery. Mediator is recruited to promoters by direct interactions with regulatory proteins and serves as a scaffold for the assembly of a functional preinitiation complex with RNA polymerase II and the general transcription factors.</text>
</comment>
<feature type="compositionally biased region" description="Low complexity" evidence="12">
    <location>
        <begin position="70"/>
        <end position="83"/>
    </location>
</feature>
<dbReference type="PANTHER" id="PTHR13381:SF0">
    <property type="entry name" value="MEDIATOR OF RNA POLYMERASE II TRANSCRIPTION SUBUNIT 21"/>
    <property type="match status" value="1"/>
</dbReference>
<keyword evidence="5 10" id="KW-0805">Transcription regulation</keyword>
<evidence type="ECO:0000256" key="8">
    <source>
        <dbReference type="ARBA" id="ARBA00023242"/>
    </source>
</evidence>
<evidence type="ECO:0000256" key="6">
    <source>
        <dbReference type="ARBA" id="ARBA00023159"/>
    </source>
</evidence>
<dbReference type="Proteomes" id="UP001324427">
    <property type="component" value="Unassembled WGS sequence"/>
</dbReference>
<evidence type="ECO:0000256" key="2">
    <source>
        <dbReference type="ARBA" id="ARBA00005770"/>
    </source>
</evidence>
<dbReference type="SUPFAM" id="SSF140718">
    <property type="entry name" value="Mediator hinge subcomplex-like"/>
    <property type="match status" value="1"/>
</dbReference>
<dbReference type="GO" id="GO:0016592">
    <property type="term" value="C:mediator complex"/>
    <property type="evidence" value="ECO:0007669"/>
    <property type="project" value="UniProtKB-UniRule"/>
</dbReference>
<dbReference type="PANTHER" id="PTHR13381">
    <property type="entry name" value="RNA POLYMERASE II HOLOENZYME COMPONENT SRB7"/>
    <property type="match status" value="1"/>
</dbReference>
<evidence type="ECO:0000256" key="12">
    <source>
        <dbReference type="SAM" id="MobiDB-lite"/>
    </source>
</evidence>
<protein>
    <recommendedName>
        <fullName evidence="4 10">Mediator of RNA polymerase II transcription subunit 21</fullName>
    </recommendedName>
</protein>
<dbReference type="Gene3D" id="6.10.280.10">
    <property type="entry name" value="Mediator complex, subunit Med21"/>
    <property type="match status" value="1"/>
</dbReference>
<keyword evidence="6 10" id="KW-0010">Activator</keyword>
<organism evidence="13 14">
    <name type="scientific">Oleoguttula mirabilis</name>
    <dbReference type="NCBI Taxonomy" id="1507867"/>
    <lineage>
        <taxon>Eukaryota</taxon>
        <taxon>Fungi</taxon>
        <taxon>Dikarya</taxon>
        <taxon>Ascomycota</taxon>
        <taxon>Pezizomycotina</taxon>
        <taxon>Dothideomycetes</taxon>
        <taxon>Dothideomycetidae</taxon>
        <taxon>Mycosphaerellales</taxon>
        <taxon>Teratosphaeriaceae</taxon>
        <taxon>Oleoguttula</taxon>
    </lineage>
</organism>
<dbReference type="EMBL" id="JAVFHQ010000050">
    <property type="protein sequence ID" value="KAK4541679.1"/>
    <property type="molecule type" value="Genomic_DNA"/>
</dbReference>
<comment type="subcellular location">
    <subcellularLocation>
        <location evidence="1 10">Nucleus</location>
    </subcellularLocation>
</comment>
<comment type="similarity">
    <text evidence="2 10">Belongs to the Mediator complex subunit 21 family.</text>
</comment>
<evidence type="ECO:0000256" key="11">
    <source>
        <dbReference type="SAM" id="Coils"/>
    </source>
</evidence>
<evidence type="ECO:0000313" key="13">
    <source>
        <dbReference type="EMBL" id="KAK4541679.1"/>
    </source>
</evidence>
<feature type="region of interest" description="Disordered" evidence="12">
    <location>
        <begin position="32"/>
        <end position="103"/>
    </location>
</feature>
<evidence type="ECO:0000256" key="5">
    <source>
        <dbReference type="ARBA" id="ARBA00023015"/>
    </source>
</evidence>
<dbReference type="InterPro" id="IPR021384">
    <property type="entry name" value="Mediator_Med21"/>
</dbReference>
<dbReference type="AlphaFoldDB" id="A0AAV9JBA8"/>
<comment type="subunit">
    <text evidence="3 10">Component of the Mediator complex.</text>
</comment>
<feature type="coiled-coil region" evidence="11">
    <location>
        <begin position="138"/>
        <end position="172"/>
    </location>
</feature>
<keyword evidence="8 10" id="KW-0539">Nucleus</keyword>
<feature type="compositionally biased region" description="Polar residues" evidence="12">
    <location>
        <begin position="59"/>
        <end position="69"/>
    </location>
</feature>
<evidence type="ECO:0000256" key="4">
    <source>
        <dbReference type="ARBA" id="ARBA00019691"/>
    </source>
</evidence>
<accession>A0AAV9JBA8</accession>
<gene>
    <name evidence="13" type="ORF">LTR36_007823</name>
</gene>
<dbReference type="InterPro" id="IPR037212">
    <property type="entry name" value="Med7/Med21-like"/>
</dbReference>
<dbReference type="GO" id="GO:0006357">
    <property type="term" value="P:regulation of transcription by RNA polymerase II"/>
    <property type="evidence" value="ECO:0007669"/>
    <property type="project" value="TreeGrafter"/>
</dbReference>
<evidence type="ECO:0000313" key="14">
    <source>
        <dbReference type="Proteomes" id="UP001324427"/>
    </source>
</evidence>
<comment type="caution">
    <text evidence="13">The sequence shown here is derived from an EMBL/GenBank/DDBJ whole genome shotgun (WGS) entry which is preliminary data.</text>
</comment>
<sequence length="184" mass="20408">MADRLTQLQDALDNQLTMMYAALNYIQTRQPYSDIPGQPNLAPDPAPIPTPDSVLAPQSAVSQLTNGDASQQQPNGPSQPSQQAVVEEPAADGRPRTPPPERPEVFNRAMREMAQGLVLQEQQIEYLINSLPGLGNSEESQVRRMRELEAELREVEAERARAEAEKERMVDMLGEVIGKVKRIP</sequence>